<dbReference type="AlphaFoldDB" id="A0A420VE99"/>
<dbReference type="Gene3D" id="1.10.260.40">
    <property type="entry name" value="lambda repressor-like DNA-binding domains"/>
    <property type="match status" value="1"/>
</dbReference>
<dbReference type="GO" id="GO:0003677">
    <property type="term" value="F:DNA binding"/>
    <property type="evidence" value="ECO:0007669"/>
    <property type="project" value="InterPro"/>
</dbReference>
<feature type="domain" description="HTH cro/C1-type" evidence="1">
    <location>
        <begin position="30"/>
        <end position="84"/>
    </location>
</feature>
<dbReference type="Proteomes" id="UP000286235">
    <property type="component" value="Unassembled WGS sequence"/>
</dbReference>
<dbReference type="PROSITE" id="PS50943">
    <property type="entry name" value="HTH_CROC1"/>
    <property type="match status" value="1"/>
</dbReference>
<evidence type="ECO:0000313" key="2">
    <source>
        <dbReference type="EMBL" id="RKO61840.1"/>
    </source>
</evidence>
<evidence type="ECO:0000259" key="1">
    <source>
        <dbReference type="PROSITE" id="PS50943"/>
    </source>
</evidence>
<accession>A0A420VE99</accession>
<organism evidence="2 3">
    <name type="scientific">Caldibacillus debilis GB1</name>
    <dbReference type="NCBI Taxonomy" id="1339248"/>
    <lineage>
        <taxon>Bacteria</taxon>
        <taxon>Bacillati</taxon>
        <taxon>Bacillota</taxon>
        <taxon>Bacilli</taxon>
        <taxon>Bacillales</taxon>
        <taxon>Bacillaceae</taxon>
        <taxon>Caldibacillus</taxon>
    </lineage>
</organism>
<sequence>MYREKVKSMNEVYARGYRPEPTEPPVLCFLEDFLKLKGLTVSELSEKTGISRQTLHNILKGVYTPGVDLALKIGHVLGVSVESLFELTDAAWVSRVKIKGERTLYLDVINLFLLDKEAKEEEMKADPAIYYDRKTKRMITPEEKEAIEKKELEETLKNPKKVARLVGDLEEVDKRSIPRIVREALEEKHQKRFVPKYQLLVRTIPR</sequence>
<dbReference type="Pfam" id="PF01381">
    <property type="entry name" value="HTH_3"/>
    <property type="match status" value="1"/>
</dbReference>
<comment type="caution">
    <text evidence="2">The sequence shown here is derived from an EMBL/GenBank/DDBJ whole genome shotgun (WGS) entry which is preliminary data.</text>
</comment>
<dbReference type="InterPro" id="IPR001387">
    <property type="entry name" value="Cro/C1-type_HTH"/>
</dbReference>
<protein>
    <submittedName>
        <fullName evidence="2">Putative transcriptional regulator</fullName>
    </submittedName>
</protein>
<name>A0A420VE99_9BACI</name>
<dbReference type="CDD" id="cd00093">
    <property type="entry name" value="HTH_XRE"/>
    <property type="match status" value="1"/>
</dbReference>
<evidence type="ECO:0000313" key="3">
    <source>
        <dbReference type="Proteomes" id="UP000286235"/>
    </source>
</evidence>
<reference evidence="2 3" key="1">
    <citation type="submission" date="2013-12" db="EMBL/GenBank/DDBJ databases">
        <title>Genome and proteome characterization of Caldibacillus debilis GB1 derived from a cellulolytic aero-tolerant co-culture.</title>
        <authorList>
            <person name="Wushke S.T."/>
            <person name="Zhang X."/>
            <person name="Fristensky B."/>
            <person name="Wilkins J.A."/>
            <person name="Levin D.B."/>
            <person name="Sparling R."/>
        </authorList>
    </citation>
    <scope>NUCLEOTIDE SEQUENCE [LARGE SCALE GENOMIC DNA]</scope>
    <source>
        <strain evidence="2 3">GB1</strain>
    </source>
</reference>
<dbReference type="RefSeq" id="WP_259462778.1">
    <property type="nucleotide sequence ID" value="NZ_AZRV01000035.1"/>
</dbReference>
<gene>
    <name evidence="2" type="ORF">Cdeb_01335</name>
</gene>
<keyword evidence="3" id="KW-1185">Reference proteome</keyword>
<dbReference type="SMART" id="SM00530">
    <property type="entry name" value="HTH_XRE"/>
    <property type="match status" value="1"/>
</dbReference>
<dbReference type="EMBL" id="AZRV01000035">
    <property type="protein sequence ID" value="RKO61840.1"/>
    <property type="molecule type" value="Genomic_DNA"/>
</dbReference>
<proteinExistence type="predicted"/>
<dbReference type="SUPFAM" id="SSF47413">
    <property type="entry name" value="lambda repressor-like DNA-binding domains"/>
    <property type="match status" value="1"/>
</dbReference>
<dbReference type="InterPro" id="IPR010982">
    <property type="entry name" value="Lambda_DNA-bd_dom_sf"/>
</dbReference>